<dbReference type="Pfam" id="PF00106">
    <property type="entry name" value="adh_short"/>
    <property type="match status" value="1"/>
</dbReference>
<evidence type="ECO:0000313" key="6">
    <source>
        <dbReference type="Proteomes" id="UP000190044"/>
    </source>
</evidence>
<evidence type="ECO:0000256" key="3">
    <source>
        <dbReference type="RuleBase" id="RU000363"/>
    </source>
</evidence>
<dbReference type="SMART" id="SM00822">
    <property type="entry name" value="PKS_KR"/>
    <property type="match status" value="1"/>
</dbReference>
<comment type="similarity">
    <text evidence="1 3">Belongs to the short-chain dehydrogenases/reductases (SDR) family.</text>
</comment>
<feature type="domain" description="Ketoreductase" evidence="4">
    <location>
        <begin position="2"/>
        <end position="186"/>
    </location>
</feature>
<dbReference type="PANTHER" id="PTHR43391">
    <property type="entry name" value="RETINOL DEHYDROGENASE-RELATED"/>
    <property type="match status" value="1"/>
</dbReference>
<proteinExistence type="inferred from homology"/>
<dbReference type="GO" id="GO:0016491">
    <property type="term" value="F:oxidoreductase activity"/>
    <property type="evidence" value="ECO:0007669"/>
    <property type="project" value="UniProtKB-KW"/>
</dbReference>
<name>A0A1T5FU77_9SPHN</name>
<dbReference type="SUPFAM" id="SSF51735">
    <property type="entry name" value="NAD(P)-binding Rossmann-fold domains"/>
    <property type="match status" value="1"/>
</dbReference>
<organism evidence="5 6">
    <name type="scientific">Sphingopyxis flava</name>
    <dbReference type="NCBI Taxonomy" id="1507287"/>
    <lineage>
        <taxon>Bacteria</taxon>
        <taxon>Pseudomonadati</taxon>
        <taxon>Pseudomonadota</taxon>
        <taxon>Alphaproteobacteria</taxon>
        <taxon>Sphingomonadales</taxon>
        <taxon>Sphingomonadaceae</taxon>
        <taxon>Sphingopyxis</taxon>
    </lineage>
</organism>
<dbReference type="PROSITE" id="PS00061">
    <property type="entry name" value="ADH_SHORT"/>
    <property type="match status" value="1"/>
</dbReference>
<dbReference type="InterPro" id="IPR036291">
    <property type="entry name" value="NAD(P)-bd_dom_sf"/>
</dbReference>
<sequence>MPVALVTGCSTGVGLYTAVRLAQAGHNVVATMRDVTKQGELQEVAKAAGAELDVRALDVADAAAIDACLVGVIESYGRLDVLINNAGAGLLASIEQTSDADLRQIMEVNFFGVWNATKAVVPHMRAAGSGRIISVSSIGGLVGQPFNDAYCASKFAVEGFMESFAPLALNMGIRLSVVEPGPVNTAFVANVEAVSQDAVAAMAPPYDWMVDRYSELAGQSFSKMGQTPDEVAQIIVDLCCAEDPEFRVATAPMVGQTFALKASDPTGNAVIRNFAKVFAS</sequence>
<dbReference type="Gene3D" id="3.40.50.720">
    <property type="entry name" value="NAD(P)-binding Rossmann-like Domain"/>
    <property type="match status" value="1"/>
</dbReference>
<dbReference type="EMBL" id="FUYP01000045">
    <property type="protein sequence ID" value="SKB99702.1"/>
    <property type="molecule type" value="Genomic_DNA"/>
</dbReference>
<dbReference type="GO" id="GO:0005829">
    <property type="term" value="C:cytosol"/>
    <property type="evidence" value="ECO:0007669"/>
    <property type="project" value="TreeGrafter"/>
</dbReference>
<dbReference type="Proteomes" id="UP000190044">
    <property type="component" value="Unassembled WGS sequence"/>
</dbReference>
<evidence type="ECO:0000256" key="2">
    <source>
        <dbReference type="ARBA" id="ARBA00023002"/>
    </source>
</evidence>
<dbReference type="InterPro" id="IPR002347">
    <property type="entry name" value="SDR_fam"/>
</dbReference>
<dbReference type="InterPro" id="IPR057326">
    <property type="entry name" value="KR_dom"/>
</dbReference>
<accession>A0A1T5FU77</accession>
<protein>
    <submittedName>
        <fullName evidence="5">Short-chain dehydrogenase</fullName>
    </submittedName>
</protein>
<dbReference type="PRINTS" id="PR00080">
    <property type="entry name" value="SDRFAMILY"/>
</dbReference>
<evidence type="ECO:0000256" key="1">
    <source>
        <dbReference type="ARBA" id="ARBA00006484"/>
    </source>
</evidence>
<gene>
    <name evidence="5" type="ORF">SAMN06295937_104514</name>
</gene>
<dbReference type="PANTHER" id="PTHR43391:SF86">
    <property type="entry name" value="SHORT-CHAIN DEHYDROGENASE_REDUCTASE FAMILY PROTEIN"/>
    <property type="match status" value="1"/>
</dbReference>
<reference evidence="6" key="1">
    <citation type="submission" date="2017-02" db="EMBL/GenBank/DDBJ databases">
        <authorList>
            <person name="Varghese N."/>
            <person name="Submissions S."/>
        </authorList>
    </citation>
    <scope>NUCLEOTIDE SEQUENCE [LARGE SCALE GENOMIC DNA]</scope>
    <source>
        <strain evidence="6">R11H</strain>
    </source>
</reference>
<evidence type="ECO:0000313" key="5">
    <source>
        <dbReference type="EMBL" id="SKB99702.1"/>
    </source>
</evidence>
<dbReference type="InterPro" id="IPR020904">
    <property type="entry name" value="Sc_DH/Rdtase_CS"/>
</dbReference>
<keyword evidence="6" id="KW-1185">Reference proteome</keyword>
<dbReference type="AlphaFoldDB" id="A0A1T5FU77"/>
<evidence type="ECO:0000259" key="4">
    <source>
        <dbReference type="SMART" id="SM00822"/>
    </source>
</evidence>
<dbReference type="PRINTS" id="PR00081">
    <property type="entry name" value="GDHRDH"/>
</dbReference>
<keyword evidence="2" id="KW-0560">Oxidoreductase</keyword>